<protein>
    <submittedName>
        <fullName evidence="2">Uncharacterized protein</fullName>
    </submittedName>
</protein>
<dbReference type="OrthoDB" id="1846215at2"/>
<dbReference type="Proteomes" id="UP000187367">
    <property type="component" value="Unassembled WGS sequence"/>
</dbReference>
<dbReference type="AlphaFoldDB" id="A0A1R1QCG0"/>
<evidence type="ECO:0000313" key="3">
    <source>
        <dbReference type="Proteomes" id="UP000187367"/>
    </source>
</evidence>
<name>A0A1R1QCG0_9BACI</name>
<feature type="transmembrane region" description="Helical" evidence="1">
    <location>
        <begin position="202"/>
        <end position="222"/>
    </location>
</feature>
<dbReference type="RefSeq" id="WP_076760850.1">
    <property type="nucleotide sequence ID" value="NZ_JARMMH010000011.1"/>
</dbReference>
<accession>A0A1R1S0A6</accession>
<keyword evidence="1" id="KW-0812">Transmembrane</keyword>
<gene>
    <name evidence="2" type="ORF">BW143_17905</name>
</gene>
<feature type="transmembrane region" description="Helical" evidence="1">
    <location>
        <begin position="136"/>
        <end position="154"/>
    </location>
</feature>
<feature type="transmembrane region" description="Helical" evidence="1">
    <location>
        <begin position="81"/>
        <end position="107"/>
    </location>
</feature>
<evidence type="ECO:0000313" key="2">
    <source>
        <dbReference type="EMBL" id="OMI00896.1"/>
    </source>
</evidence>
<proteinExistence type="predicted"/>
<comment type="caution">
    <text evidence="2">The sequence shown here is derived from an EMBL/GenBank/DDBJ whole genome shotgun (WGS) entry which is preliminary data.</text>
</comment>
<accession>A0A1R1QCG0</accession>
<keyword evidence="3" id="KW-1185">Reference proteome</keyword>
<evidence type="ECO:0000256" key="1">
    <source>
        <dbReference type="SAM" id="Phobius"/>
    </source>
</evidence>
<sequence>MSQIMSVCKANFTFIKPYLYIYLCMDFVAFIINMFFSAAGINSHTEVSYANIATAFLFAIPVILPFFVYKQVLYLGASRKDYFFGTILLFTLSSFIFSLLNIGWYYVELHILVEFKDYFNIIHIFGWDQSGFLGMFFYQFFAYMLVTAALYLLFSAFWSKKGFVLWMAAAAIISVSTSIGKLREVAAEVIGFLLYNPSLLQSVGYELILTAILLFACWGLFIKQRQV</sequence>
<reference evidence="2 3" key="1">
    <citation type="submission" date="2017-01" db="EMBL/GenBank/DDBJ databases">
        <title>Bacillus phylogenomics.</title>
        <authorList>
            <person name="Dunlap C."/>
        </authorList>
    </citation>
    <scope>NUCLEOTIDE SEQUENCE [LARGE SCALE GENOMIC DNA]</scope>
    <source>
        <strain evidence="2 3">NRRL B-41282</strain>
    </source>
</reference>
<feature type="transmembrane region" description="Helical" evidence="1">
    <location>
        <begin position="20"/>
        <end position="41"/>
    </location>
</feature>
<keyword evidence="1" id="KW-0472">Membrane</keyword>
<keyword evidence="1" id="KW-1133">Transmembrane helix</keyword>
<feature type="transmembrane region" description="Helical" evidence="1">
    <location>
        <begin position="47"/>
        <end position="69"/>
    </location>
</feature>
<dbReference type="EMBL" id="MTJL01000037">
    <property type="protein sequence ID" value="OMI00896.1"/>
    <property type="molecule type" value="Genomic_DNA"/>
</dbReference>
<organism evidence="2 3">
    <name type="scientific">Bacillus swezeyi</name>
    <dbReference type="NCBI Taxonomy" id="1925020"/>
    <lineage>
        <taxon>Bacteria</taxon>
        <taxon>Bacillati</taxon>
        <taxon>Bacillota</taxon>
        <taxon>Bacilli</taxon>
        <taxon>Bacillales</taxon>
        <taxon>Bacillaceae</taxon>
        <taxon>Bacillus</taxon>
    </lineage>
</organism>
<feature type="transmembrane region" description="Helical" evidence="1">
    <location>
        <begin position="163"/>
        <end position="182"/>
    </location>
</feature>